<dbReference type="AlphaFoldDB" id="A0A7S2RB29"/>
<proteinExistence type="predicted"/>
<sequence length="493" mass="55249">MVETVQGAIDLFMNDVEYFTLIDMCMHPPWFSRSIAVVASYQILLRIPHEKRAAELLNWSEFTDARFPGWREHTIARLENVFSPCKLFFFILVGRNDETIQKSFRSGSGDCHIVLPRSMIEEEEEEEEDEVEPLPDEEMGQDVVNNNALVDEIMNSSDGTLEELSLLARNGMIFSQDASSSDEDDDLYILTSSHGANNAASLADATGLLNTGWASHPCVDNLDDSIEDGMGYGATMSLVHSEEQSALELVNKKVIETDQSKSKQKETDKASNQDLLIAYGDFDEGSDYEELWNEQNVTSMADLEDLIELDSMLSRGDVGNVLKYFGTSDAEKAAKLSCGDDQNPDWGGMSNFGSSSTGRPNVFEPGLKDPPSLLDLCLDKIIAEKVCIRGLAAYGVDLVMDKLESVVNFETLNLEDWPKSILYQIVMRTDPYLLIDIPCENRGVDSLPWDDFCKARFGADYMNPFNEQLVMAKILTPCRMFFLLLQQQLIKKT</sequence>
<accession>A0A7S2RB29</accession>
<dbReference type="EMBL" id="HBHK01002656">
    <property type="protein sequence ID" value="CAD9666027.1"/>
    <property type="molecule type" value="Transcribed_RNA"/>
</dbReference>
<gene>
    <name evidence="1" type="ORF">QSP1433_LOCUS1571</name>
</gene>
<protein>
    <submittedName>
        <fullName evidence="1">Uncharacterized protein</fullName>
    </submittedName>
</protein>
<organism evidence="1">
    <name type="scientific">Mucochytrium quahogii</name>
    <dbReference type="NCBI Taxonomy" id="96639"/>
    <lineage>
        <taxon>Eukaryota</taxon>
        <taxon>Sar</taxon>
        <taxon>Stramenopiles</taxon>
        <taxon>Bigyra</taxon>
        <taxon>Labyrinthulomycetes</taxon>
        <taxon>Thraustochytrida</taxon>
        <taxon>Thraustochytriidae</taxon>
        <taxon>Mucochytrium</taxon>
    </lineage>
</organism>
<evidence type="ECO:0000313" key="1">
    <source>
        <dbReference type="EMBL" id="CAD9666027.1"/>
    </source>
</evidence>
<name>A0A7S2RB29_9STRA</name>
<reference evidence="1" key="1">
    <citation type="submission" date="2021-01" db="EMBL/GenBank/DDBJ databases">
        <authorList>
            <person name="Corre E."/>
            <person name="Pelletier E."/>
            <person name="Niang G."/>
            <person name="Scheremetjew M."/>
            <person name="Finn R."/>
            <person name="Kale V."/>
            <person name="Holt S."/>
            <person name="Cochrane G."/>
            <person name="Meng A."/>
            <person name="Brown T."/>
            <person name="Cohen L."/>
        </authorList>
    </citation>
    <scope>NUCLEOTIDE SEQUENCE</scope>
    <source>
        <strain evidence="1">NY070348D</strain>
    </source>
</reference>